<evidence type="ECO:0000313" key="2">
    <source>
        <dbReference type="Proteomes" id="UP000743899"/>
    </source>
</evidence>
<keyword evidence="2" id="KW-1185">Reference proteome</keyword>
<dbReference type="InterPro" id="IPR009920">
    <property type="entry name" value="HEPPP_synth_su1"/>
</dbReference>
<comment type="caution">
    <text evidence="1">The sequence shown here is derived from an EMBL/GenBank/DDBJ whole genome shotgun (WGS) entry which is preliminary data.</text>
</comment>
<dbReference type="Pfam" id="PF07307">
    <property type="entry name" value="HEPPP_synt_1"/>
    <property type="match status" value="1"/>
</dbReference>
<organism evidence="1 2">
    <name type="scientific">Pallidibacillus pasinlerensis</name>
    <dbReference type="NCBI Taxonomy" id="2703818"/>
    <lineage>
        <taxon>Bacteria</taxon>
        <taxon>Bacillati</taxon>
        <taxon>Bacillota</taxon>
        <taxon>Bacilli</taxon>
        <taxon>Bacillales</taxon>
        <taxon>Bacillaceae</taxon>
        <taxon>Pallidibacillus</taxon>
    </lineage>
</organism>
<protein>
    <submittedName>
        <fullName evidence="1">Heptaprenyl diphosphate synthase component 1</fullName>
    </submittedName>
</protein>
<dbReference type="Proteomes" id="UP000743899">
    <property type="component" value="Unassembled WGS sequence"/>
</dbReference>
<gene>
    <name evidence="1" type="ORF">GW534_01115</name>
</gene>
<sequence length="255" mass="30411">MHLEESFVIEMQEKIYQNMYHSYLYKYIQIPNIDANKLYLLLSVLKAKNLPIEKMESIAKTVMFIQVALDSHDLVKNDMDFKKSNITTLKEQQLTVLAGDYYSGLYYRTLSHLPEINLIKQLARAIKIINEQKIRVYKVEIKSFDDYMMSMQQIETVLYQKLASYYQLSDYEIISTNWLHTNHILKNKEKYIGYLIENNLIEISNEDPKLFAENKLNQYIQKLNEQLPKYIENETVYNKFIKTSFVKNFEPPIVR</sequence>
<dbReference type="EMBL" id="JAACYS010000003">
    <property type="protein sequence ID" value="NCU16377.1"/>
    <property type="molecule type" value="Genomic_DNA"/>
</dbReference>
<name>A0ABW9ZYY3_9BACI</name>
<evidence type="ECO:0000313" key="1">
    <source>
        <dbReference type="EMBL" id="NCU16377.1"/>
    </source>
</evidence>
<proteinExistence type="predicted"/>
<dbReference type="Gene3D" id="1.20.120.1450">
    <property type="match status" value="1"/>
</dbReference>
<reference evidence="1 2" key="1">
    <citation type="submission" date="2020-01" db="EMBL/GenBank/DDBJ databases">
        <title>A novel Bacillus sp. from Pasinler.</title>
        <authorList>
            <person name="Adiguzel A."/>
            <person name="Ay H."/>
            <person name="Baltaci M.O."/>
        </authorList>
    </citation>
    <scope>NUCLEOTIDE SEQUENCE [LARGE SCALE GENOMIC DNA]</scope>
    <source>
        <strain evidence="1 2">P1</strain>
    </source>
</reference>
<accession>A0ABW9ZYY3</accession>